<comment type="caution">
    <text evidence="3">The sequence shown here is derived from an EMBL/GenBank/DDBJ whole genome shotgun (WGS) entry which is preliminary data.</text>
</comment>
<evidence type="ECO:0000313" key="3">
    <source>
        <dbReference type="EMBL" id="KAG6387247.1"/>
    </source>
</evidence>
<dbReference type="EMBL" id="PNBA02000021">
    <property type="protein sequence ID" value="KAG6387247.1"/>
    <property type="molecule type" value="Genomic_DNA"/>
</dbReference>
<proteinExistence type="predicted"/>
<sequence length="302" mass="32775">MINSWHIRFQLLKLLKLKPHKGSNNHFDPEGSNTRVEPEGHNTLSNERSNEPTKVKPTDPLEVNPENVPKVLSNTQGVVEGVVEMPVVCIIDGFDCVLTGTARDTVDGTMAEAVDGKARAELRLNNAEKKRVCMLGLVISRHKIGLKLHHTPSPSCLNSAAALSEGTECKLADEEDSPTFSGSSSTSARVQMDLLDQLTSGGGASAQGYESDGGPTIREQLANLVGDRDDDFTIPLGKNLKKVTAKFLTTSQKRNIRRQSYLNEVSRRNDSVFFATIGAFVILPPIVILGIAIATGYVQLFP</sequence>
<organism evidence="3">
    <name type="scientific">Salvia splendens</name>
    <name type="common">Scarlet sage</name>
    <dbReference type="NCBI Taxonomy" id="180675"/>
    <lineage>
        <taxon>Eukaryota</taxon>
        <taxon>Viridiplantae</taxon>
        <taxon>Streptophyta</taxon>
        <taxon>Embryophyta</taxon>
        <taxon>Tracheophyta</taxon>
        <taxon>Spermatophyta</taxon>
        <taxon>Magnoliopsida</taxon>
        <taxon>eudicotyledons</taxon>
        <taxon>Gunneridae</taxon>
        <taxon>Pentapetalae</taxon>
        <taxon>asterids</taxon>
        <taxon>lamiids</taxon>
        <taxon>Lamiales</taxon>
        <taxon>Lamiaceae</taxon>
        <taxon>Nepetoideae</taxon>
        <taxon>Mentheae</taxon>
        <taxon>Salviinae</taxon>
        <taxon>Salvia</taxon>
        <taxon>Salvia subgen. Calosphace</taxon>
        <taxon>core Calosphace</taxon>
    </lineage>
</organism>
<keyword evidence="2" id="KW-0812">Transmembrane</keyword>
<evidence type="ECO:0000313" key="4">
    <source>
        <dbReference type="Proteomes" id="UP000298416"/>
    </source>
</evidence>
<accession>A0A8X8W317</accession>
<dbReference type="PANTHER" id="PTHR36742">
    <property type="entry name" value="MYOSIN-G HEAVY CHAIN-LIKE PROTEIN"/>
    <property type="match status" value="1"/>
</dbReference>
<feature type="region of interest" description="Disordered" evidence="1">
    <location>
        <begin position="20"/>
        <end position="68"/>
    </location>
</feature>
<dbReference type="PANTHER" id="PTHR36742:SF1">
    <property type="entry name" value="MYOSIN-G HEAVY CHAIN-LIKE PROTEIN"/>
    <property type="match status" value="1"/>
</dbReference>
<feature type="compositionally biased region" description="Polar residues" evidence="1">
    <location>
        <begin position="24"/>
        <end position="35"/>
    </location>
</feature>
<reference evidence="3" key="1">
    <citation type="submission" date="2018-01" db="EMBL/GenBank/DDBJ databases">
        <authorList>
            <person name="Mao J.F."/>
        </authorList>
    </citation>
    <scope>NUCLEOTIDE SEQUENCE</scope>
    <source>
        <strain evidence="3">Huo1</strain>
        <tissue evidence="3">Leaf</tissue>
    </source>
</reference>
<name>A0A8X8W317_SALSN</name>
<evidence type="ECO:0000256" key="1">
    <source>
        <dbReference type="SAM" id="MobiDB-lite"/>
    </source>
</evidence>
<dbReference type="GO" id="GO:0009507">
    <property type="term" value="C:chloroplast"/>
    <property type="evidence" value="ECO:0007669"/>
    <property type="project" value="TreeGrafter"/>
</dbReference>
<protein>
    <submittedName>
        <fullName evidence="3">Uncharacterized protein</fullName>
    </submittedName>
</protein>
<evidence type="ECO:0000256" key="2">
    <source>
        <dbReference type="SAM" id="Phobius"/>
    </source>
</evidence>
<dbReference type="AlphaFoldDB" id="A0A8X8W317"/>
<keyword evidence="2" id="KW-0472">Membrane</keyword>
<reference evidence="3" key="2">
    <citation type="submission" date="2020-08" db="EMBL/GenBank/DDBJ databases">
        <title>Plant Genome Project.</title>
        <authorList>
            <person name="Zhang R.-G."/>
        </authorList>
    </citation>
    <scope>NUCLEOTIDE SEQUENCE</scope>
    <source>
        <strain evidence="3">Huo1</strain>
        <tissue evidence="3">Leaf</tissue>
    </source>
</reference>
<keyword evidence="2" id="KW-1133">Transmembrane helix</keyword>
<dbReference type="Proteomes" id="UP000298416">
    <property type="component" value="Unassembled WGS sequence"/>
</dbReference>
<keyword evidence="4" id="KW-1185">Reference proteome</keyword>
<gene>
    <name evidence="3" type="ORF">SASPL_152434</name>
</gene>
<feature type="compositionally biased region" description="Basic and acidic residues" evidence="1">
    <location>
        <begin position="48"/>
        <end position="59"/>
    </location>
</feature>
<feature type="transmembrane region" description="Helical" evidence="2">
    <location>
        <begin position="272"/>
        <end position="298"/>
    </location>
</feature>